<reference evidence="7" key="1">
    <citation type="submission" date="2007-12" db="EMBL/GenBank/DDBJ databases">
        <title>Annotation of Entamoeba dispar SAW760.</title>
        <authorList>
            <person name="Lorenzi H."/>
            <person name="Inman J."/>
            <person name="Schobel S."/>
            <person name="Amedeo P."/>
            <person name="Caler E."/>
        </authorList>
    </citation>
    <scope>NUCLEOTIDE SEQUENCE [LARGE SCALE GENOMIC DNA]</scope>
    <source>
        <strain evidence="7">ATCC PRA-260 / SAW760</strain>
    </source>
</reference>
<keyword evidence="4" id="KW-0479">Metal-binding</keyword>
<organism evidence="7">
    <name type="scientific">Entamoeba dispar (strain ATCC PRA-260 / SAW760)</name>
    <dbReference type="NCBI Taxonomy" id="370354"/>
    <lineage>
        <taxon>Eukaryota</taxon>
        <taxon>Amoebozoa</taxon>
        <taxon>Evosea</taxon>
        <taxon>Archamoebae</taxon>
        <taxon>Mastigamoebida</taxon>
        <taxon>Entamoebidae</taxon>
        <taxon>Entamoeba</taxon>
    </lineage>
</organism>
<dbReference type="PANTHER" id="PTHR12389">
    <property type="entry name" value="ZINC FINGER PROTEIN 294"/>
    <property type="match status" value="1"/>
</dbReference>
<comment type="similarity">
    <text evidence="1 4">Belongs to the LTN1 family.</text>
</comment>
<dbReference type="Gene3D" id="3.30.40.10">
    <property type="entry name" value="Zinc/RING finger domain, C3HC4 (zinc finger)"/>
    <property type="match status" value="1"/>
</dbReference>
<dbReference type="InterPro" id="IPR054478">
    <property type="entry name" value="LTN1_UBC"/>
</dbReference>
<comment type="catalytic activity">
    <reaction evidence="4">
        <text>S-ubiquitinyl-[E2 ubiquitin-conjugating enzyme]-L-cysteine + [acceptor protein]-L-lysine = [E2 ubiquitin-conjugating enzyme]-L-cysteine + N(6)-ubiquitinyl-[acceptor protein]-L-lysine.</text>
        <dbReference type="EC" id="2.3.2.27"/>
    </reaction>
</comment>
<dbReference type="VEuPathDB" id="AmoebaDB:EDI_128250"/>
<dbReference type="OMA" id="NSNEYPH"/>
<dbReference type="InterPro" id="IPR054476">
    <property type="entry name" value="Ltn1_N"/>
</dbReference>
<dbReference type="EC" id="2.3.2.27" evidence="4"/>
<dbReference type="GO" id="GO:0005829">
    <property type="term" value="C:cytosol"/>
    <property type="evidence" value="ECO:0007669"/>
    <property type="project" value="UniProtKB-UniRule"/>
</dbReference>
<dbReference type="RefSeq" id="XP_001741611.1">
    <property type="nucleotide sequence ID" value="XM_001741559.1"/>
</dbReference>
<dbReference type="PROSITE" id="PS50089">
    <property type="entry name" value="ZF_RING_2"/>
    <property type="match status" value="1"/>
</dbReference>
<comment type="subunit">
    <text evidence="4">Component of the ribosome quality control complex (RQC).</text>
</comment>
<dbReference type="InterPro" id="IPR016024">
    <property type="entry name" value="ARM-type_fold"/>
</dbReference>
<dbReference type="Pfam" id="PF23009">
    <property type="entry name" value="UBC_like"/>
    <property type="match status" value="1"/>
</dbReference>
<dbReference type="SUPFAM" id="SSF48371">
    <property type="entry name" value="ARM repeat"/>
    <property type="match status" value="1"/>
</dbReference>
<dbReference type="GO" id="GO:1990116">
    <property type="term" value="P:ribosome-associated ubiquitin-dependent protein catabolic process"/>
    <property type="evidence" value="ECO:0007669"/>
    <property type="project" value="UniProtKB-UniRule"/>
</dbReference>
<protein>
    <recommendedName>
        <fullName evidence="2 4">E3 ubiquitin-protein ligase listerin</fullName>
        <ecNumber evidence="4">2.3.2.27</ecNumber>
    </recommendedName>
    <alternativeName>
        <fullName evidence="4">RING-type E3 ubiquitin transferase listerin</fullName>
    </alternativeName>
</protein>
<dbReference type="SMART" id="SM01197">
    <property type="entry name" value="FANCL_C"/>
    <property type="match status" value="1"/>
</dbReference>
<gene>
    <name evidence="6" type="ORF">EDI_128250</name>
</gene>
<dbReference type="GO" id="GO:0061630">
    <property type="term" value="F:ubiquitin protein ligase activity"/>
    <property type="evidence" value="ECO:0007669"/>
    <property type="project" value="UniProtKB-UniRule"/>
</dbReference>
<dbReference type="SUPFAM" id="SSF57850">
    <property type="entry name" value="RING/U-box"/>
    <property type="match status" value="1"/>
</dbReference>
<name>B0EU70_ENTDS</name>
<evidence type="ECO:0000313" key="6">
    <source>
        <dbReference type="EMBL" id="EDR21922.1"/>
    </source>
</evidence>
<evidence type="ECO:0000256" key="3">
    <source>
        <dbReference type="PROSITE-ProRule" id="PRU00175"/>
    </source>
</evidence>
<dbReference type="Pfam" id="PF22958">
    <property type="entry name" value="Ltn1_1st"/>
    <property type="match status" value="1"/>
</dbReference>
<dbReference type="EMBL" id="DS550848">
    <property type="protein sequence ID" value="EDR21922.1"/>
    <property type="molecule type" value="Genomic_DNA"/>
</dbReference>
<proteinExistence type="inferred from homology"/>
<accession>B0EU70</accession>
<comment type="pathway">
    <text evidence="4">Protein modification; protein ubiquitination.</text>
</comment>
<dbReference type="InterPro" id="IPR001841">
    <property type="entry name" value="Znf_RING"/>
</dbReference>
<dbReference type="GO" id="GO:0072344">
    <property type="term" value="P:rescue of stalled ribosome"/>
    <property type="evidence" value="ECO:0007669"/>
    <property type="project" value="UniProtKB-UniRule"/>
</dbReference>
<feature type="domain" description="RING-type" evidence="5">
    <location>
        <begin position="1362"/>
        <end position="1409"/>
    </location>
</feature>
<dbReference type="InterPro" id="IPR039795">
    <property type="entry name" value="LTN1/Rkr1"/>
</dbReference>
<evidence type="ECO:0000256" key="1">
    <source>
        <dbReference type="ARBA" id="ARBA00007997"/>
    </source>
</evidence>
<dbReference type="GeneID" id="5914292"/>
<evidence type="ECO:0000256" key="2">
    <source>
        <dbReference type="ARBA" id="ARBA00017157"/>
    </source>
</evidence>
<keyword evidence="4" id="KW-0808">Transferase</keyword>
<comment type="function">
    <text evidence="4">E3 ubiquitin-protein ligase. Component of the ribosome quality control complex (RQC), a ribosome-associated complex that mediates ubiquitination and extraction of incompletely synthesized nascent chains for proteasomal degradation.</text>
</comment>
<sequence>MSSLLNNKYQEMISASSILNDETLFLLKKFQKSNETTIIKTLDELKKNILLVSFIPTKKEQQAFSLHFSNIFTLLSTHKSSNVRLNLFICLSDGILQSPQGKNMISFCISEIIPWWLLCCHDSVKEVSESAKKALNILSFEGRQKVITNNLSQILRLVSSNEYDIISRMGCLATILPNININKLSSYGKTHLENSVKSLIESYGSITNEVYFSSIDAALTTCSFIVMERFDLLKNIIIKTVNELQPFSKYSKQLFLCINSLLENGAIFNKEFYNNTIQYISTACLGSLYVFPTLKRFLPFIKENKLEKEYIEGIFKAIGDSHIRGPQRAVVILHYFESIKYFKYTNINELIEIMKLLLNDPGSITTDSGYSSMGVFLTKLNETKEIQGVLSSTVTHLRRSEEKEYLIHLNCMKFIVDKCIKNEFTQGFSYDLLKTIIDRNENDHFFNDKEIDLITFILQKYPATEEVHQMIIRQFQHIFMLTIEENINEFDIIYDTIEINDEFLSYVIKMEDLLIQSISFEPSTSIGNLLNQMFFNLFPKHYALNHLNYLRLFINKLKEKHFIQTVVLQIIPLIQLLLHSFKSSKDIVQSIVSISPRLLTPQQLTELLFTNSIDHLQVLLNVDLINYLIKSTINSNELLLHIINSVTSPDLFLPIHQPIRTILLKLLPSFISYIGIEPIHEMIKSLLLSPNCTSFCISLTSVIPPLRNLLINDIKLLLPLSSFIPLIPSYAQNIKSPLLIPMPLINSNEYPHYNNTLSLLIKLYHLNNEEIKGDDEYIEYWLFDSYQKLTNRISVEIPHLQQLILLQYLFKKNEIEQYLIFHIINQLSSWINLSKEGIEYLAHFFDSSTSYSVRFFLSTYLSPLHIDWLEKKVNIIIKKFFMVNAKPDPQGLKELSILYPLIFFPTHLKMVFKYIFSLEITSELELPFLHILHYIFSSSCSLCFESLENEESLSLIYQFLLQILNSSVSSNLMKRGALQVSQILITHSLPSKLLTSESEGIQLSFKISLIDFIVNSIINKSNTQLISELLLQTDLLTEIDFMSGSMIKYIPELFKILKGKDSIIIKICAGYLIGASMNFKSDEVFIDFDDKEQQKYHPLSPSLEEYLDKATESFSHFNTLNKITLIVFILGMLRKIKDSSTEYRSWIVAYLQVHHFELFINNLYTLLPDQHVPLTLSSVLSLLHSFINGEDENENQLLTKQNENQILNILASYCMFVIVQSFPNVVRQWCLSLRKNAPKMVKKFFERNICPFILQEEVQKILSWKETDDFILKLQLDGKAVTVIYKNDELVFESQLIFPSTYPLDMITVNVASNKVGVSEAKSHLYKRMLTMNLMTRDLGIIDACLLWKQQLDRQFDNSDTCPICYSLFYLRTTTIPNVACKCCRKKFHKQCIYGWFRSTGRHDCPLCTRNFYGENKN</sequence>
<keyword evidence="3 4" id="KW-0863">Zinc-finger</keyword>
<dbReference type="eggNOG" id="KOG0803">
    <property type="taxonomic scope" value="Eukaryota"/>
</dbReference>
<evidence type="ECO:0000256" key="4">
    <source>
        <dbReference type="RuleBase" id="RU367090"/>
    </source>
</evidence>
<keyword evidence="4" id="KW-0833">Ubl conjugation pathway</keyword>
<dbReference type="PANTHER" id="PTHR12389:SF0">
    <property type="entry name" value="E3 UBIQUITIN-PROTEIN LIGASE LISTERIN"/>
    <property type="match status" value="1"/>
</dbReference>
<dbReference type="GO" id="GO:0043023">
    <property type="term" value="F:ribosomal large subunit binding"/>
    <property type="evidence" value="ECO:0007669"/>
    <property type="project" value="TreeGrafter"/>
</dbReference>
<dbReference type="KEGG" id="edi:EDI_128250"/>
<keyword evidence="7" id="KW-1185">Reference proteome</keyword>
<dbReference type="GO" id="GO:0016567">
    <property type="term" value="P:protein ubiquitination"/>
    <property type="evidence" value="ECO:0007669"/>
    <property type="project" value="UniProtKB-UniPathway"/>
</dbReference>
<dbReference type="GO" id="GO:1990112">
    <property type="term" value="C:RQC complex"/>
    <property type="evidence" value="ECO:0007669"/>
    <property type="project" value="UniProtKB-UniRule"/>
</dbReference>
<dbReference type="InterPro" id="IPR013083">
    <property type="entry name" value="Znf_RING/FYVE/PHD"/>
</dbReference>
<dbReference type="GO" id="GO:0008270">
    <property type="term" value="F:zinc ion binding"/>
    <property type="evidence" value="ECO:0007669"/>
    <property type="project" value="UniProtKB-KW"/>
</dbReference>
<dbReference type="UniPathway" id="UPA00143"/>
<dbReference type="Proteomes" id="UP000008076">
    <property type="component" value="Unassembled WGS sequence"/>
</dbReference>
<keyword evidence="4" id="KW-0862">Zinc</keyword>
<evidence type="ECO:0000313" key="7">
    <source>
        <dbReference type="Proteomes" id="UP000008076"/>
    </source>
</evidence>
<evidence type="ECO:0000259" key="5">
    <source>
        <dbReference type="PROSITE" id="PS50089"/>
    </source>
</evidence>
<dbReference type="OrthoDB" id="6108at2759"/>